<dbReference type="InterPro" id="IPR011793">
    <property type="entry name" value="YbdK"/>
</dbReference>
<dbReference type="Gene3D" id="3.30.590.20">
    <property type="match status" value="1"/>
</dbReference>
<dbReference type="SUPFAM" id="SSF55931">
    <property type="entry name" value="Glutamine synthetase/guanido kinase"/>
    <property type="match status" value="1"/>
</dbReference>
<gene>
    <name evidence="6" type="ORF">ACFFGN_14740</name>
</gene>
<evidence type="ECO:0000313" key="7">
    <source>
        <dbReference type="Proteomes" id="UP001589890"/>
    </source>
</evidence>
<dbReference type="InterPro" id="IPR014746">
    <property type="entry name" value="Gln_synth/guanido_kin_cat_dom"/>
</dbReference>
<comment type="function">
    <text evidence="5">ATP-dependent carboxylate-amine ligase which exhibits weak glutamate--cysteine ligase activity.</text>
</comment>
<dbReference type="GO" id="GO:0016874">
    <property type="term" value="F:ligase activity"/>
    <property type="evidence" value="ECO:0007669"/>
    <property type="project" value="UniProtKB-KW"/>
</dbReference>
<comment type="catalytic activity">
    <reaction evidence="4 5">
        <text>L-cysteine + L-glutamate + ATP = gamma-L-glutamyl-L-cysteine + ADP + phosphate + H(+)</text>
        <dbReference type="Rhea" id="RHEA:13285"/>
        <dbReference type="ChEBI" id="CHEBI:15378"/>
        <dbReference type="ChEBI" id="CHEBI:29985"/>
        <dbReference type="ChEBI" id="CHEBI:30616"/>
        <dbReference type="ChEBI" id="CHEBI:35235"/>
        <dbReference type="ChEBI" id="CHEBI:43474"/>
        <dbReference type="ChEBI" id="CHEBI:58173"/>
        <dbReference type="ChEBI" id="CHEBI:456216"/>
        <dbReference type="EC" id="6.3.2.2"/>
    </reaction>
</comment>
<comment type="caution">
    <text evidence="6">The sequence shown here is derived from an EMBL/GenBank/DDBJ whole genome shotgun (WGS) entry which is preliminary data.</text>
</comment>
<keyword evidence="3 5" id="KW-0067">ATP-binding</keyword>
<name>A0ABV6QL14_9ACTN</name>
<organism evidence="6 7">
    <name type="scientific">Kribbella deserti</name>
    <dbReference type="NCBI Taxonomy" id="1926257"/>
    <lineage>
        <taxon>Bacteria</taxon>
        <taxon>Bacillati</taxon>
        <taxon>Actinomycetota</taxon>
        <taxon>Actinomycetes</taxon>
        <taxon>Propionibacteriales</taxon>
        <taxon>Kribbellaceae</taxon>
        <taxon>Kribbella</taxon>
    </lineage>
</organism>
<dbReference type="PANTHER" id="PTHR36510">
    <property type="entry name" value="GLUTAMATE--CYSTEINE LIGASE 2-RELATED"/>
    <property type="match status" value="1"/>
</dbReference>
<dbReference type="InterPro" id="IPR006336">
    <property type="entry name" value="GCS2"/>
</dbReference>
<accession>A0ABV6QL14</accession>
<dbReference type="EMBL" id="JBHLTC010000018">
    <property type="protein sequence ID" value="MFC0625334.1"/>
    <property type="molecule type" value="Genomic_DNA"/>
</dbReference>
<dbReference type="Pfam" id="PF04107">
    <property type="entry name" value="GCS2"/>
    <property type="match status" value="1"/>
</dbReference>
<proteinExistence type="inferred from homology"/>
<evidence type="ECO:0000256" key="5">
    <source>
        <dbReference type="HAMAP-Rule" id="MF_01609"/>
    </source>
</evidence>
<evidence type="ECO:0000256" key="2">
    <source>
        <dbReference type="ARBA" id="ARBA00022741"/>
    </source>
</evidence>
<evidence type="ECO:0000256" key="3">
    <source>
        <dbReference type="ARBA" id="ARBA00022840"/>
    </source>
</evidence>
<dbReference type="EC" id="6.3.2.2" evidence="5"/>
<dbReference type="HAMAP" id="MF_01609">
    <property type="entry name" value="Glu_cys_ligase_2"/>
    <property type="match status" value="1"/>
</dbReference>
<dbReference type="RefSeq" id="WP_380047642.1">
    <property type="nucleotide sequence ID" value="NZ_JBHLTC010000018.1"/>
</dbReference>
<evidence type="ECO:0000256" key="4">
    <source>
        <dbReference type="ARBA" id="ARBA00048819"/>
    </source>
</evidence>
<dbReference type="InterPro" id="IPR050141">
    <property type="entry name" value="GCL_type2/YbdK_subfam"/>
</dbReference>
<reference evidence="6 7" key="1">
    <citation type="submission" date="2024-09" db="EMBL/GenBank/DDBJ databases">
        <authorList>
            <person name="Sun Q."/>
            <person name="Mori K."/>
        </authorList>
    </citation>
    <scope>NUCLEOTIDE SEQUENCE [LARGE SCALE GENOMIC DNA]</scope>
    <source>
        <strain evidence="6 7">CGMCC 1.15906</strain>
    </source>
</reference>
<dbReference type="NCBIfam" id="TIGR02050">
    <property type="entry name" value="gshA_cyan_rel"/>
    <property type="match status" value="1"/>
</dbReference>
<evidence type="ECO:0000256" key="1">
    <source>
        <dbReference type="ARBA" id="ARBA00022598"/>
    </source>
</evidence>
<comment type="similarity">
    <text evidence="5">Belongs to the glutamate--cysteine ligase type 2 family. YbdK subfamily.</text>
</comment>
<keyword evidence="2 5" id="KW-0547">Nucleotide-binding</keyword>
<protein>
    <recommendedName>
        <fullName evidence="5">Putative glutamate--cysteine ligase 2</fullName>
        <ecNumber evidence="5">6.3.2.2</ecNumber>
    </recommendedName>
    <alternativeName>
        <fullName evidence="5">Gamma-glutamylcysteine synthetase 2</fullName>
        <shortName evidence="5">GCS 2</shortName>
        <shortName evidence="5">Gamma-GCS 2</shortName>
    </alternativeName>
</protein>
<dbReference type="PANTHER" id="PTHR36510:SF1">
    <property type="entry name" value="GLUTAMATE--CYSTEINE LIGASE 2-RELATED"/>
    <property type="match status" value="1"/>
</dbReference>
<keyword evidence="1 5" id="KW-0436">Ligase</keyword>
<keyword evidence="7" id="KW-1185">Reference proteome</keyword>
<sequence length="375" mass="39903">MTDAKSLHAPAAAPGASLDGEGLRALFSSTVAGTVGFEEELLLVHRDSWLPAGAAAVVTAIGDPRVKPELPACQLEIATSVHKDVAGAVDELRACRALVAASCDPNVVPIAAPVHPLLNGPTELSPTERAASLGARYREVVGRQLVSSLQVHLAFGDADCTLGVYHALRDLLPELAALAGAAPFAAGRDTGLCSVRPVVASQLPRQGVPPIIDSWEQFADDLAWMIRGSTAADASEWWWELRPHLRYGTLELRVLDVQATVDRTSAIAGFVHALAARLAELHHLGELQPPAPTWRIAENRWSALRDGVAGRLLDLRTGEARSTRDRLHALIDAAEPYAPSGLDDARALVADPPVEQLRALGPDHVVPWLAEVFTV</sequence>
<evidence type="ECO:0000313" key="6">
    <source>
        <dbReference type="EMBL" id="MFC0625334.1"/>
    </source>
</evidence>
<dbReference type="Proteomes" id="UP001589890">
    <property type="component" value="Unassembled WGS sequence"/>
</dbReference>